<reference evidence="2 3" key="1">
    <citation type="submission" date="2016-07" db="EMBL/GenBank/DDBJ databases">
        <title>Draft genome sequence of Prauserella muralis DSM 45305, isolated from a mould-covered wall in an indoor environment.</title>
        <authorList>
            <person name="Ruckert C."/>
            <person name="Albersmeier A."/>
            <person name="Jiang C.-L."/>
            <person name="Jiang Y."/>
            <person name="Kalinowski J."/>
            <person name="Schneider O."/>
            <person name="Winkler A."/>
            <person name="Zotchev S.B."/>
        </authorList>
    </citation>
    <scope>NUCLEOTIDE SEQUENCE [LARGE SCALE GENOMIC DNA]</scope>
    <source>
        <strain evidence="2 3">DSM 45305</strain>
    </source>
</reference>
<dbReference type="Pfam" id="PF13560">
    <property type="entry name" value="HTH_31"/>
    <property type="match status" value="1"/>
</dbReference>
<name>A0A2V4AM97_9PSEU</name>
<proteinExistence type="predicted"/>
<dbReference type="Gene3D" id="3.30.450.180">
    <property type="match status" value="1"/>
</dbReference>
<organism evidence="2 3">
    <name type="scientific">Prauserella muralis</name>
    <dbReference type="NCBI Taxonomy" id="588067"/>
    <lineage>
        <taxon>Bacteria</taxon>
        <taxon>Bacillati</taxon>
        <taxon>Actinomycetota</taxon>
        <taxon>Actinomycetes</taxon>
        <taxon>Pseudonocardiales</taxon>
        <taxon>Pseudonocardiaceae</taxon>
        <taxon>Prauserella</taxon>
    </lineage>
</organism>
<dbReference type="GO" id="GO:0003677">
    <property type="term" value="F:DNA binding"/>
    <property type="evidence" value="ECO:0007669"/>
    <property type="project" value="InterPro"/>
</dbReference>
<feature type="domain" description="HTH cro/C1-type" evidence="1">
    <location>
        <begin position="34"/>
        <end position="81"/>
    </location>
</feature>
<evidence type="ECO:0000259" key="1">
    <source>
        <dbReference type="PROSITE" id="PS50943"/>
    </source>
</evidence>
<dbReference type="AlphaFoldDB" id="A0A2V4AM97"/>
<evidence type="ECO:0000313" key="3">
    <source>
        <dbReference type="Proteomes" id="UP000249915"/>
    </source>
</evidence>
<accession>A0A2V4AM97</accession>
<keyword evidence="3" id="KW-1185">Reference proteome</keyword>
<dbReference type="PANTHER" id="PTHR35010:SF2">
    <property type="entry name" value="BLL4672 PROTEIN"/>
    <property type="match status" value="1"/>
</dbReference>
<evidence type="ECO:0000313" key="2">
    <source>
        <dbReference type="EMBL" id="PXY21425.1"/>
    </source>
</evidence>
<dbReference type="SMART" id="SM00530">
    <property type="entry name" value="HTH_XRE"/>
    <property type="match status" value="1"/>
</dbReference>
<dbReference type="Gene3D" id="1.10.260.40">
    <property type="entry name" value="lambda repressor-like DNA-binding domains"/>
    <property type="match status" value="1"/>
</dbReference>
<dbReference type="Proteomes" id="UP000249915">
    <property type="component" value="Unassembled WGS sequence"/>
</dbReference>
<dbReference type="InterPro" id="IPR010982">
    <property type="entry name" value="Lambda_DNA-bd_dom_sf"/>
</dbReference>
<protein>
    <submittedName>
        <fullName evidence="2">XRE family transcriptional regulator</fullName>
    </submittedName>
</protein>
<dbReference type="Pfam" id="PF17765">
    <property type="entry name" value="MLTR_LBD"/>
    <property type="match status" value="1"/>
</dbReference>
<dbReference type="PANTHER" id="PTHR35010">
    <property type="entry name" value="BLL4672 PROTEIN-RELATED"/>
    <property type="match status" value="1"/>
</dbReference>
<dbReference type="InterPro" id="IPR041413">
    <property type="entry name" value="MLTR_LBD"/>
</dbReference>
<dbReference type="EMBL" id="MASW01000006">
    <property type="protein sequence ID" value="PXY21425.1"/>
    <property type="molecule type" value="Genomic_DNA"/>
</dbReference>
<dbReference type="PROSITE" id="PS50943">
    <property type="entry name" value="HTH_CROC1"/>
    <property type="match status" value="1"/>
</dbReference>
<dbReference type="InterPro" id="IPR001387">
    <property type="entry name" value="Cro/C1-type_HTH"/>
</dbReference>
<dbReference type="SUPFAM" id="SSF47413">
    <property type="entry name" value="lambda repressor-like DNA-binding domains"/>
    <property type="match status" value="1"/>
</dbReference>
<dbReference type="CDD" id="cd00093">
    <property type="entry name" value="HTH_XRE"/>
    <property type="match status" value="1"/>
</dbReference>
<comment type="caution">
    <text evidence="2">The sequence shown here is derived from an EMBL/GenBank/DDBJ whole genome shotgun (WGS) entry which is preliminary data.</text>
</comment>
<sequence>MDRHGLADFLRRRRERLRPADVGLPAGARRRTPGLRREEVAQLAGISTDHYARLEQERGSAPSETVVAALARALRCDLDERDHLLHLAGYSAPPRRAGRHIRPGLLALASRLDDVPVCIYTDLGEIVWKNALLTALLGYGETAPGRDSNMIWRMFTDPAGRSNVPEEDWARLAAVHVADLRATYSRRGGDADVTALVNDLIEASDEFRELWQRHEVGVRRTDLKRTVHPEVGTIELRCEVMLTPDADLNLLAFFPLEGTDAAEKLELLRVIGTQDFQTTSSTGERKPPTTTP</sequence>
<gene>
    <name evidence="2" type="ORF">BAY60_26225</name>
</gene>